<proteinExistence type="predicted"/>
<accession>A0A0H2R2H0</accession>
<dbReference type="STRING" id="27342.A0A0H2R2H0"/>
<dbReference type="InterPro" id="IPR016181">
    <property type="entry name" value="Acyl_CoA_acyltransferase"/>
</dbReference>
<gene>
    <name evidence="2" type="ORF">SCHPADRAFT_705707</name>
</gene>
<dbReference type="InterPro" id="IPR000182">
    <property type="entry name" value="GNAT_dom"/>
</dbReference>
<dbReference type="AlphaFoldDB" id="A0A0H2R2H0"/>
<keyword evidence="3" id="KW-1185">Reference proteome</keyword>
<dbReference type="Proteomes" id="UP000053477">
    <property type="component" value="Unassembled WGS sequence"/>
</dbReference>
<dbReference type="GO" id="GO:0016747">
    <property type="term" value="F:acyltransferase activity, transferring groups other than amino-acyl groups"/>
    <property type="evidence" value="ECO:0007669"/>
    <property type="project" value="InterPro"/>
</dbReference>
<evidence type="ECO:0000313" key="2">
    <source>
        <dbReference type="EMBL" id="KLO05945.1"/>
    </source>
</evidence>
<dbReference type="InParanoid" id="A0A0H2R2H0"/>
<dbReference type="OrthoDB" id="9975416at2759"/>
<organism evidence="2 3">
    <name type="scientific">Schizopora paradoxa</name>
    <dbReference type="NCBI Taxonomy" id="27342"/>
    <lineage>
        <taxon>Eukaryota</taxon>
        <taxon>Fungi</taxon>
        <taxon>Dikarya</taxon>
        <taxon>Basidiomycota</taxon>
        <taxon>Agaricomycotina</taxon>
        <taxon>Agaricomycetes</taxon>
        <taxon>Hymenochaetales</taxon>
        <taxon>Schizoporaceae</taxon>
        <taxon>Schizopora</taxon>
    </lineage>
</organism>
<dbReference type="EMBL" id="KQ086251">
    <property type="protein sequence ID" value="KLO05945.1"/>
    <property type="molecule type" value="Genomic_DNA"/>
</dbReference>
<dbReference type="SUPFAM" id="SSF55729">
    <property type="entry name" value="Acyl-CoA N-acyltransferases (Nat)"/>
    <property type="match status" value="1"/>
</dbReference>
<sequence length="252" mass="28387">MAAPNENTYIRAAQLSDAPAMARIMFLTGDAGASAEGKMNFEELPGLVYLYPYVAPLQEGGERVKGTTGFVLVDRRPVSSKPGEAEERNEKDIEEVRYEEVVVGYSLLSADSIAYRDATEKYWWPSLRARFPLSLPNGESPENSSEPRTPLDQYYVDRIHHPRPFPPECLAFSPAHMHINILPAYHRKGWGRKLVAAVVEHARTIEKLDGVFLGFSPANVNAAQFYNRIGFRNEHVEGAPWNYIGLKFEEFV</sequence>
<dbReference type="Gene3D" id="3.40.630.30">
    <property type="match status" value="1"/>
</dbReference>
<evidence type="ECO:0000313" key="3">
    <source>
        <dbReference type="Proteomes" id="UP000053477"/>
    </source>
</evidence>
<dbReference type="Pfam" id="PF13508">
    <property type="entry name" value="Acetyltransf_7"/>
    <property type="match status" value="1"/>
</dbReference>
<dbReference type="PROSITE" id="PS51186">
    <property type="entry name" value="GNAT"/>
    <property type="match status" value="1"/>
</dbReference>
<protein>
    <recommendedName>
        <fullName evidence="1">N-acetyltransferase domain-containing protein</fullName>
    </recommendedName>
</protein>
<name>A0A0H2R2H0_9AGAM</name>
<reference evidence="2 3" key="1">
    <citation type="submission" date="2015-04" db="EMBL/GenBank/DDBJ databases">
        <title>Complete genome sequence of Schizopora paradoxa KUC8140, a cosmopolitan wood degrader in East Asia.</title>
        <authorList>
            <consortium name="DOE Joint Genome Institute"/>
            <person name="Min B."/>
            <person name="Park H."/>
            <person name="Jang Y."/>
            <person name="Kim J.-J."/>
            <person name="Kim K.H."/>
            <person name="Pangilinan J."/>
            <person name="Lipzen A."/>
            <person name="Riley R."/>
            <person name="Grigoriev I.V."/>
            <person name="Spatafora J.W."/>
            <person name="Choi I.-G."/>
        </authorList>
    </citation>
    <scope>NUCLEOTIDE SEQUENCE [LARGE SCALE GENOMIC DNA]</scope>
    <source>
        <strain evidence="2 3">KUC8140</strain>
    </source>
</reference>
<dbReference type="CDD" id="cd04301">
    <property type="entry name" value="NAT_SF"/>
    <property type="match status" value="1"/>
</dbReference>
<evidence type="ECO:0000259" key="1">
    <source>
        <dbReference type="PROSITE" id="PS51186"/>
    </source>
</evidence>
<feature type="domain" description="N-acetyltransferase" evidence="1">
    <location>
        <begin position="113"/>
        <end position="250"/>
    </location>
</feature>